<dbReference type="Proteomes" id="UP000001660">
    <property type="component" value="Chromosome"/>
</dbReference>
<dbReference type="STRING" id="330214.NIDE4324"/>
<feature type="binding site" evidence="6">
    <location>
        <begin position="207"/>
        <end position="210"/>
    </location>
    <ligand>
        <name>substrate</name>
    </ligand>
</feature>
<name>D8P903_9BACT</name>
<organism evidence="8 9">
    <name type="scientific">Nitrospira defluvii</name>
    <dbReference type="NCBI Taxonomy" id="330214"/>
    <lineage>
        <taxon>Bacteria</taxon>
        <taxon>Pseudomonadati</taxon>
        <taxon>Nitrospirota</taxon>
        <taxon>Nitrospiria</taxon>
        <taxon>Nitrospirales</taxon>
        <taxon>Nitrospiraceae</taxon>
        <taxon>Nitrospira</taxon>
    </lineage>
</organism>
<dbReference type="AlphaFoldDB" id="D8P903"/>
<keyword evidence="1" id="KW-0645">Protease</keyword>
<dbReference type="EMBL" id="FP929003">
    <property type="protein sequence ID" value="CBK43985.1"/>
    <property type="molecule type" value="Genomic_DNA"/>
</dbReference>
<protein>
    <recommendedName>
        <fullName evidence="4">Isoaspartyl peptidase</fullName>
    </recommendedName>
</protein>
<dbReference type="CDD" id="cd04512">
    <property type="entry name" value="Ntn_Asparaginase_2_like"/>
    <property type="match status" value="1"/>
</dbReference>
<dbReference type="eggNOG" id="COG1446">
    <property type="taxonomic scope" value="Bacteria"/>
</dbReference>
<feature type="site" description="Cleavage; by autolysis" evidence="7">
    <location>
        <begin position="178"/>
        <end position="179"/>
    </location>
</feature>
<dbReference type="GO" id="GO:0016811">
    <property type="term" value="F:hydrolase activity, acting on carbon-nitrogen (but not peptide) bonds, in linear amides"/>
    <property type="evidence" value="ECO:0007669"/>
    <property type="project" value="UniProtKB-ARBA"/>
</dbReference>
<dbReference type="InterPro" id="IPR029055">
    <property type="entry name" value="Ntn_hydrolases_N"/>
</dbReference>
<reference evidence="8 9" key="1">
    <citation type="journal article" date="2010" name="Proc. Natl. Acad. Sci. U.S.A.">
        <title>A Nitrospira metagenome illuminates the physiology and evolution of globally important nitrite-oxidizing bacteria.</title>
        <authorList>
            <person name="Lucker S."/>
            <person name="Wagner M."/>
            <person name="Maixner F."/>
            <person name="Pelletier E."/>
            <person name="Koch H."/>
            <person name="Vacherie B."/>
            <person name="Rattei T."/>
            <person name="Sinninghe Damste J."/>
            <person name="Spieck E."/>
            <person name="Le Paslier D."/>
            <person name="Daims H."/>
        </authorList>
    </citation>
    <scope>NUCLEOTIDE SEQUENCE [LARGE SCALE GENOMIC DNA]</scope>
</reference>
<keyword evidence="3" id="KW-0068">Autocatalytic cleavage</keyword>
<evidence type="ECO:0000256" key="2">
    <source>
        <dbReference type="ARBA" id="ARBA00022801"/>
    </source>
</evidence>
<feature type="binding site" evidence="6">
    <location>
        <begin position="230"/>
        <end position="233"/>
    </location>
    <ligand>
        <name>substrate</name>
    </ligand>
</feature>
<evidence type="ECO:0000256" key="6">
    <source>
        <dbReference type="PIRSR" id="PIRSR600246-2"/>
    </source>
</evidence>
<evidence type="ECO:0000256" key="4">
    <source>
        <dbReference type="ARBA" id="ARBA00069124"/>
    </source>
</evidence>
<dbReference type="GO" id="GO:0005737">
    <property type="term" value="C:cytoplasm"/>
    <property type="evidence" value="ECO:0007669"/>
    <property type="project" value="TreeGrafter"/>
</dbReference>
<dbReference type="HOGENOM" id="CLU_021603_1_0_0"/>
<gene>
    <name evidence="8" type="primary">iaaA</name>
    <name evidence="8" type="ORF">NIDE4324</name>
</gene>
<dbReference type="Gene3D" id="3.60.20.30">
    <property type="entry name" value="(Glycosyl)asparaginase"/>
    <property type="match status" value="1"/>
</dbReference>
<evidence type="ECO:0000313" key="9">
    <source>
        <dbReference type="Proteomes" id="UP000001660"/>
    </source>
</evidence>
<proteinExistence type="predicted"/>
<evidence type="ECO:0000256" key="5">
    <source>
        <dbReference type="PIRSR" id="PIRSR600246-1"/>
    </source>
</evidence>
<keyword evidence="2 8" id="KW-0378">Hydrolase</keyword>
<dbReference type="GO" id="GO:0008233">
    <property type="term" value="F:peptidase activity"/>
    <property type="evidence" value="ECO:0007669"/>
    <property type="project" value="UniProtKB-KW"/>
</dbReference>
<evidence type="ECO:0000256" key="3">
    <source>
        <dbReference type="ARBA" id="ARBA00022813"/>
    </source>
</evidence>
<evidence type="ECO:0000313" key="8">
    <source>
        <dbReference type="EMBL" id="CBK43985.1"/>
    </source>
</evidence>
<dbReference type="KEGG" id="nde:NIDE4324"/>
<evidence type="ECO:0000256" key="7">
    <source>
        <dbReference type="PIRSR" id="PIRSR600246-3"/>
    </source>
</evidence>
<dbReference type="PANTHER" id="PTHR10188">
    <property type="entry name" value="L-ASPARAGINASE"/>
    <property type="match status" value="1"/>
</dbReference>
<dbReference type="FunFam" id="3.60.20.30:FF:000001">
    <property type="entry name" value="Isoaspartyl peptidase/L-asparaginase"/>
    <property type="match status" value="1"/>
</dbReference>
<dbReference type="GO" id="GO:0006508">
    <property type="term" value="P:proteolysis"/>
    <property type="evidence" value="ECO:0007669"/>
    <property type="project" value="UniProtKB-KW"/>
</dbReference>
<dbReference type="Pfam" id="PF01112">
    <property type="entry name" value="Asparaginase_2"/>
    <property type="match status" value="1"/>
</dbReference>
<keyword evidence="9" id="KW-1185">Reference proteome</keyword>
<dbReference type="PANTHER" id="PTHR10188:SF6">
    <property type="entry name" value="N(4)-(BETA-N-ACETYLGLUCOSAMINYL)-L-ASPARAGINASE"/>
    <property type="match status" value="1"/>
</dbReference>
<dbReference type="InterPro" id="IPR000246">
    <property type="entry name" value="Peptidase_T2"/>
</dbReference>
<dbReference type="SUPFAM" id="SSF56235">
    <property type="entry name" value="N-terminal nucleophile aminohydrolases (Ntn hydrolases)"/>
    <property type="match status" value="1"/>
</dbReference>
<evidence type="ECO:0000256" key="1">
    <source>
        <dbReference type="ARBA" id="ARBA00022670"/>
    </source>
</evidence>
<sequence length="312" mass="32611">MKPSRPILLIHGGAGRRAMTVAQAACVEAALAEGHRLLMAGTPALSVVEEAIRLLEESGLFNAGQGSNRQLDGVRRMDASIMEGRDLRAGAVASIEGIVHPITAARLVMEKTAHVLLVGQSASRFADYFGLERAPRAKKTAGPRPKELRPRAGLGRTLRLHQAIMQTGRLRARSLGKETVGAVALDLAGTVAAGASTGGVDVMLPGRVGDTPLIGCGVYADNEAGAVSMTGLGESIIRVAVAKEISDLLASGWSPLRSANRVLRKVVERIHGAAGVLVLSPDGRFAIRHSTPNMVAGVIGRDGRPQVKGRFA</sequence>
<feature type="active site" description="Nucleophile" evidence="5">
    <location>
        <position position="179"/>
    </location>
</feature>
<accession>D8P903</accession>